<dbReference type="Gene3D" id="3.40.50.1820">
    <property type="entry name" value="alpha/beta hydrolase"/>
    <property type="match status" value="1"/>
</dbReference>
<name>A0A1X2IAJ0_9FUNG</name>
<dbReference type="InterPro" id="IPR050593">
    <property type="entry name" value="LovG"/>
</dbReference>
<evidence type="ECO:0000256" key="1">
    <source>
        <dbReference type="ARBA" id="ARBA00022801"/>
    </source>
</evidence>
<dbReference type="OrthoDB" id="414698at2759"/>
<dbReference type="GO" id="GO:0005634">
    <property type="term" value="C:nucleus"/>
    <property type="evidence" value="ECO:0007669"/>
    <property type="project" value="TreeGrafter"/>
</dbReference>
<dbReference type="Pfam" id="PF03959">
    <property type="entry name" value="FSH1"/>
    <property type="match status" value="1"/>
</dbReference>
<dbReference type="FunFam" id="3.40.50.1820:FF:000073">
    <property type="entry name" value="esterase OVCA2 isoform X6"/>
    <property type="match status" value="1"/>
</dbReference>
<organism evidence="3 4">
    <name type="scientific">Absidia repens</name>
    <dbReference type="NCBI Taxonomy" id="90262"/>
    <lineage>
        <taxon>Eukaryota</taxon>
        <taxon>Fungi</taxon>
        <taxon>Fungi incertae sedis</taxon>
        <taxon>Mucoromycota</taxon>
        <taxon>Mucoromycotina</taxon>
        <taxon>Mucoromycetes</taxon>
        <taxon>Mucorales</taxon>
        <taxon>Cunninghamellaceae</taxon>
        <taxon>Absidia</taxon>
    </lineage>
</organism>
<accession>A0A1X2IAJ0</accession>
<feature type="domain" description="Serine hydrolase" evidence="2">
    <location>
        <begin position="1"/>
        <end position="221"/>
    </location>
</feature>
<dbReference type="Proteomes" id="UP000193560">
    <property type="component" value="Unassembled WGS sequence"/>
</dbReference>
<dbReference type="GO" id="GO:0016787">
    <property type="term" value="F:hydrolase activity"/>
    <property type="evidence" value="ECO:0007669"/>
    <property type="project" value="UniProtKB-KW"/>
</dbReference>
<dbReference type="InterPro" id="IPR005645">
    <property type="entry name" value="FSH-like_dom"/>
</dbReference>
<dbReference type="SUPFAM" id="SSF53474">
    <property type="entry name" value="alpha/beta-Hydrolases"/>
    <property type="match status" value="1"/>
</dbReference>
<proteinExistence type="predicted"/>
<dbReference type="AlphaFoldDB" id="A0A1X2IAJ0"/>
<sequence length="230" mass="25591">MDRKLRILCLHGMAQNEVIFRKKTAVIRKKLDKMADLVYITAPHLSVHPEHTSEALREAAADPTAPEELKPFGWWAYSDFQSPDDEHLTGFKESIEAVKDVLIKQGPFDAVFGFSQGASFASMLTAVLENRTLLPEFISPEFEHPPFKFAMVAASFIPNRPSVAKLFASKIKTPSIHMIGEKDTLITPEQMMTLANAFEDPVLLTHTGGHVVPSNAPSRNEIVAFVTKFT</sequence>
<dbReference type="GO" id="GO:0005737">
    <property type="term" value="C:cytoplasm"/>
    <property type="evidence" value="ECO:0007669"/>
    <property type="project" value="TreeGrafter"/>
</dbReference>
<dbReference type="STRING" id="90262.A0A1X2IAJ0"/>
<comment type="caution">
    <text evidence="3">The sequence shown here is derived from an EMBL/GenBank/DDBJ whole genome shotgun (WGS) entry which is preliminary data.</text>
</comment>
<protein>
    <submittedName>
        <fullName evidence="3">Serine hydrolase FSH</fullName>
    </submittedName>
</protein>
<keyword evidence="1 3" id="KW-0378">Hydrolase</keyword>
<evidence type="ECO:0000313" key="3">
    <source>
        <dbReference type="EMBL" id="ORZ12785.1"/>
    </source>
</evidence>
<evidence type="ECO:0000259" key="2">
    <source>
        <dbReference type="Pfam" id="PF03959"/>
    </source>
</evidence>
<reference evidence="3 4" key="1">
    <citation type="submission" date="2016-07" db="EMBL/GenBank/DDBJ databases">
        <title>Pervasive Adenine N6-methylation of Active Genes in Fungi.</title>
        <authorList>
            <consortium name="DOE Joint Genome Institute"/>
            <person name="Mondo S.J."/>
            <person name="Dannebaum R.O."/>
            <person name="Kuo R.C."/>
            <person name="Labutti K."/>
            <person name="Haridas S."/>
            <person name="Kuo A."/>
            <person name="Salamov A."/>
            <person name="Ahrendt S.R."/>
            <person name="Lipzen A."/>
            <person name="Sullivan W."/>
            <person name="Andreopoulos W.B."/>
            <person name="Clum A."/>
            <person name="Lindquist E."/>
            <person name="Daum C."/>
            <person name="Ramamoorthy G.K."/>
            <person name="Gryganskyi A."/>
            <person name="Culley D."/>
            <person name="Magnuson J.K."/>
            <person name="James T.Y."/>
            <person name="O'Malley M.A."/>
            <person name="Stajich J.E."/>
            <person name="Spatafora J.W."/>
            <person name="Visel A."/>
            <person name="Grigoriev I.V."/>
        </authorList>
    </citation>
    <scope>NUCLEOTIDE SEQUENCE [LARGE SCALE GENOMIC DNA]</scope>
    <source>
        <strain evidence="3 4">NRRL 1336</strain>
    </source>
</reference>
<dbReference type="InterPro" id="IPR029058">
    <property type="entry name" value="AB_hydrolase_fold"/>
</dbReference>
<dbReference type="EMBL" id="MCGE01000018">
    <property type="protein sequence ID" value="ORZ12785.1"/>
    <property type="molecule type" value="Genomic_DNA"/>
</dbReference>
<keyword evidence="4" id="KW-1185">Reference proteome</keyword>
<gene>
    <name evidence="3" type="ORF">BCR42DRAFT_419979</name>
</gene>
<evidence type="ECO:0000313" key="4">
    <source>
        <dbReference type="Proteomes" id="UP000193560"/>
    </source>
</evidence>
<dbReference type="PANTHER" id="PTHR48070">
    <property type="entry name" value="ESTERASE OVCA2"/>
    <property type="match status" value="1"/>
</dbReference>
<dbReference type="PANTHER" id="PTHR48070:SF6">
    <property type="entry name" value="ESTERASE OVCA2"/>
    <property type="match status" value="1"/>
</dbReference>